<evidence type="ECO:0000259" key="1">
    <source>
        <dbReference type="Pfam" id="PF13029"/>
    </source>
</evidence>
<feature type="domain" description="DUF3890" evidence="1">
    <location>
        <begin position="339"/>
        <end position="397"/>
    </location>
</feature>
<evidence type="ECO:0000313" key="3">
    <source>
        <dbReference type="Proteomes" id="UP000001205"/>
    </source>
</evidence>
<keyword evidence="3" id="KW-1185">Reference proteome</keyword>
<dbReference type="KEGG" id="btu:BT0_P07"/>
<dbReference type="Proteomes" id="UP000001205">
    <property type="component" value="Plasmid cp31"/>
</dbReference>
<accession>A0ABF7QZT5</accession>
<dbReference type="AlphaFoldDB" id="A0ABF7QZT5"/>
<geneLocation type="plasmid" evidence="2 3">
    <name>cp31</name>
</geneLocation>
<keyword evidence="2" id="KW-0614">Plasmid</keyword>
<organism evidence="2 3">
    <name type="scientific">Borrelia turicatae (strain 91E135)</name>
    <dbReference type="NCBI Taxonomy" id="314724"/>
    <lineage>
        <taxon>Bacteria</taxon>
        <taxon>Pseudomonadati</taxon>
        <taxon>Spirochaetota</taxon>
        <taxon>Spirochaetia</taxon>
        <taxon>Spirochaetales</taxon>
        <taxon>Borreliaceae</taxon>
        <taxon>Borrelia</taxon>
    </lineage>
</organism>
<dbReference type="EMBL" id="CP019362">
    <property type="protein sequence ID" value="ASJ27595.1"/>
    <property type="molecule type" value="Genomic_DNA"/>
</dbReference>
<evidence type="ECO:0000313" key="2">
    <source>
        <dbReference type="EMBL" id="ASJ27595.1"/>
    </source>
</evidence>
<protein>
    <recommendedName>
        <fullName evidence="1">DUF3890 domain-containing protein</fullName>
    </recommendedName>
</protein>
<sequence length="466" mass="53428">MLEFNDEYNVRQIVNVESDVRKPMFYKWFSSEQIEENATSCQYINAIKWDACVNKNPTTLANGVKANSTINFKAHLFKLDYLKIQYRFRHLKQTAEGFYQDNDYVGSVSNNLLPFKEAYKLASNEIIKLIDEFILTGNVLIQQDGKIEKRRLPNMYGLLNMPNQIDEEVEYSNKDKMYKIDKLFQKIKEGLLKLELGDEFSTPMMVLVDPITSFKLFGPCAITSVSSDDVRYTNDSGELYLIKAIKSINNRKEVYLNTSHLLKNQILIYPLSPNLIKLKPNKYMLPMLNGQVDEDSSDIAHSYLDFVLGGLLATDNTILRISIKGKLIISRRGVEMSAELQTLHSKILNLLNLNEDILSFTQFETYTELLEMIIITKGIDASMISSSHLILLLCYYISCKLSQAGVIREFGLERIKNEKLNELEISYYPASNEANATLSFCRQFESLLSSLKSQTNNPHCCIGFIR</sequence>
<gene>
    <name evidence="2" type="ORF">BT0_P07</name>
</gene>
<name>A0ABF7QZT5_BORT9</name>
<proteinExistence type="predicted"/>
<dbReference type="Pfam" id="PF13029">
    <property type="entry name" value="DUF3890"/>
    <property type="match status" value="1"/>
</dbReference>
<dbReference type="InterPro" id="IPR024988">
    <property type="entry name" value="DUF3890"/>
</dbReference>
<dbReference type="RefSeq" id="WP_161491410.1">
    <property type="nucleotide sequence ID" value="NZ_CP019362.1"/>
</dbReference>
<reference evidence="2 3" key="1">
    <citation type="submission" date="2017-01" db="EMBL/GenBank/DDBJ databases">
        <title>Reassembled and rearranged: the organization and evolution of antigen-encoding plasmids in two relapsing fever Borrelia species.</title>
        <authorList>
            <person name="Barbour A.G."/>
            <person name="Dai Q."/>
            <person name="Miller S.C."/>
            <person name="Porcella S.F."/>
            <person name="Schwan T.G."/>
            <person name="Lopez J.E."/>
        </authorList>
    </citation>
    <scope>NUCLEOTIDE SEQUENCE [LARGE SCALE GENOMIC DNA]</scope>
    <source>
        <strain evidence="2 3">91E135</strain>
        <plasmid evidence="2 3">cp31</plasmid>
    </source>
</reference>